<dbReference type="EMBL" id="AP018045">
    <property type="protein sequence ID" value="BAX54298.1"/>
    <property type="molecule type" value="Genomic_DNA"/>
</dbReference>
<proteinExistence type="predicted"/>
<reference evidence="4" key="2">
    <citation type="submission" date="2017-05" db="EMBL/GenBank/DDBJ databases">
        <title>Whole genome sequence of fish pathogenic bacteria, Photobacterium damselae subsp. piscicida, strain 91-197, isolated from hybrid striped bass (Morone sp.) in USA.</title>
        <authorList>
            <person name="Teru Y."/>
            <person name="Hikima J."/>
            <person name="Kono T."/>
            <person name="Sakai M."/>
            <person name="Takano T."/>
            <person name="Hawke J.P."/>
            <person name="Takeyama H."/>
            <person name="Aoki T."/>
        </authorList>
    </citation>
    <scope>NUCLEOTIDE SEQUENCE [LARGE SCALE GENOMIC DNA]</scope>
    <source>
        <strain evidence="4">91-197</strain>
    </source>
</reference>
<feature type="coiled-coil region" evidence="1">
    <location>
        <begin position="80"/>
        <end position="107"/>
    </location>
</feature>
<evidence type="ECO:0000313" key="3">
    <source>
        <dbReference type="EMBL" id="QOD56806.1"/>
    </source>
</evidence>
<evidence type="ECO:0000313" key="5">
    <source>
        <dbReference type="Proteomes" id="UP000516656"/>
    </source>
</evidence>
<organism evidence="2 4">
    <name type="scientific">Photobacterium damsela subsp. piscicida</name>
    <name type="common">Pasteurella piscicida</name>
    <dbReference type="NCBI Taxonomy" id="38294"/>
    <lineage>
        <taxon>Bacteria</taxon>
        <taxon>Pseudomonadati</taxon>
        <taxon>Pseudomonadota</taxon>
        <taxon>Gammaproteobacteria</taxon>
        <taxon>Vibrionales</taxon>
        <taxon>Vibrionaceae</taxon>
        <taxon>Photobacterium</taxon>
    </lineage>
</organism>
<dbReference type="Proteomes" id="UP000218676">
    <property type="component" value="Chromosome 1"/>
</dbReference>
<evidence type="ECO:0000313" key="4">
    <source>
        <dbReference type="Proteomes" id="UP000218676"/>
    </source>
</evidence>
<dbReference type="AlphaFoldDB" id="A0A1V1V624"/>
<gene>
    <name evidence="3" type="ORF">IC627_01620</name>
    <name evidence="2" type="ORF">PDPUS_1_02924</name>
</gene>
<keyword evidence="1" id="KW-0175">Coiled coil</keyword>
<accession>A0A1V1V624</accession>
<name>A0A1V1V624_PHODP</name>
<evidence type="ECO:0000256" key="1">
    <source>
        <dbReference type="SAM" id="Coils"/>
    </source>
</evidence>
<sequence length="146" mass="17046">MPKIVITSKSMPDVLHRIETWKGKLTWPLLCDEIMALLQIDGVTRQTLSSYKEIQEVFTARKQYLREKATTEIPPADSNIEYLQNQVESLEAELEQAKETIERYKQRFVLWQYNAYKHGVRMESLDDAIEMLEKPLTEIKRKTGGA</sequence>
<dbReference type="EMBL" id="CP061854">
    <property type="protein sequence ID" value="QOD56806.1"/>
    <property type="molecule type" value="Genomic_DNA"/>
</dbReference>
<dbReference type="Proteomes" id="UP000516656">
    <property type="component" value="Chromosome 1"/>
</dbReference>
<dbReference type="RefSeq" id="WP_086957300.1">
    <property type="nucleotide sequence ID" value="NZ_AP018045.1"/>
</dbReference>
<protein>
    <submittedName>
        <fullName evidence="2">Uncharacterized protein</fullName>
    </submittedName>
</protein>
<evidence type="ECO:0000313" key="2">
    <source>
        <dbReference type="EMBL" id="BAX54298.1"/>
    </source>
</evidence>
<reference evidence="2" key="1">
    <citation type="journal article" date="2017" name="Genome Announc.">
        <title>Whole-Genome Sequence of Photobacterium damselae subsp. piscicida Strain 91-197, Isolated from Hybrid Striped Bass (Morone sp.) in the United States.</title>
        <authorList>
            <person name="Teru Y."/>
            <person name="Hikima J."/>
            <person name="Kono T."/>
            <person name="Sakai M."/>
            <person name="Takano T."/>
            <person name="Hawke J.P."/>
            <person name="Takeyama H."/>
            <person name="Aoki T."/>
        </authorList>
    </citation>
    <scope>NUCLEOTIDE SEQUENCE</scope>
    <source>
        <strain evidence="2">91-197</strain>
    </source>
</reference>
<reference evidence="3 5" key="3">
    <citation type="submission" date="2020-09" db="EMBL/GenBank/DDBJ databases">
        <title>Complete, closed and curated genome sequences of Photobacterium damselae subsp. piscicida isolates from Australia indicate localised evolution and additional plasmid-borne pathogenicity mechanisms.</title>
        <authorList>
            <person name="Baseggio L."/>
            <person name="Silayeva O."/>
            <person name="Buller N."/>
            <person name="Landos M."/>
            <person name="Engelstaedter J."/>
            <person name="Barnes A.C."/>
        </authorList>
    </citation>
    <scope>NUCLEOTIDE SEQUENCE [LARGE SCALE GENOMIC DNA]</scope>
    <source>
        <strain evidence="3 5">AS-16-0540-1</strain>
    </source>
</reference>